<protein>
    <recommendedName>
        <fullName evidence="1">3-deoxy-D-manno-octulosonic acid transferase</fullName>
        <shortName evidence="1">Kdo transferase</shortName>
        <ecNumber evidence="1">2.4.99.12</ecNumber>
    </recommendedName>
    <alternativeName>
        <fullName evidence="1">Lipid IV(A) 3-deoxy-D-manno-octulosonic acid transferase</fullName>
    </alternativeName>
</protein>
<reference evidence="2 3" key="1">
    <citation type="submission" date="2020-03" db="EMBL/GenBank/DDBJ databases">
        <title>Salinimicrobium sp. nov, isolated from SCS.</title>
        <authorList>
            <person name="Cao W.R."/>
        </authorList>
    </citation>
    <scope>NUCLEOTIDE SEQUENCE [LARGE SCALE GENOMIC DNA]</scope>
    <source>
        <strain evidence="3">J15B91</strain>
    </source>
</reference>
<keyword evidence="1" id="KW-1003">Cell membrane</keyword>
<keyword evidence="3" id="KW-1185">Reference proteome</keyword>
<comment type="subcellular location">
    <subcellularLocation>
        <location evidence="1">Cell membrane</location>
    </subcellularLocation>
</comment>
<proteinExistence type="inferred from homology"/>
<dbReference type="InterPro" id="IPR039901">
    <property type="entry name" value="Kdotransferase"/>
</dbReference>
<keyword evidence="1" id="KW-0472">Membrane</keyword>
<comment type="caution">
    <text evidence="2">The sequence shown here is derived from an EMBL/GenBank/DDBJ whole genome shotgun (WGS) entry which is preliminary data.</text>
</comment>
<comment type="similarity">
    <text evidence="1">Belongs to the glycosyltransferase group 1 family.</text>
</comment>
<dbReference type="Proteomes" id="UP000703674">
    <property type="component" value="Unassembled WGS sequence"/>
</dbReference>
<dbReference type="GO" id="GO:0016740">
    <property type="term" value="F:transferase activity"/>
    <property type="evidence" value="ECO:0007669"/>
    <property type="project" value="UniProtKB-KW"/>
</dbReference>
<sequence>TQMENRLEFIEEFLNDQLCIVAGSTWPEDEELLVDTINSSGGNVKFIIAPHALKKEKIQNLQEKLTVPAVLFSEKEEKDLEEYKVFIIDTIGLLTRIYSYADVAYVGGAAGETGLHNVLEPAAFGVPVII</sequence>
<keyword evidence="1" id="KW-0448">Lipopolysaccharide biosynthesis</keyword>
<gene>
    <name evidence="2" type="ORF">HC175_20005</name>
</gene>
<dbReference type="Gene3D" id="3.40.50.2000">
    <property type="entry name" value="Glycogen Phosphorylase B"/>
    <property type="match status" value="1"/>
</dbReference>
<dbReference type="EC" id="2.4.99.12" evidence="1"/>
<feature type="non-terminal residue" evidence="2">
    <location>
        <position position="1"/>
    </location>
</feature>
<comment type="catalytic activity">
    <reaction evidence="1">
        <text>lipid IVA (E. coli) + CMP-3-deoxy-beta-D-manno-octulosonate = alpha-Kdo-(2-&gt;6)-lipid IVA (E. coli) + CMP + H(+)</text>
        <dbReference type="Rhea" id="RHEA:28066"/>
        <dbReference type="ChEBI" id="CHEBI:15378"/>
        <dbReference type="ChEBI" id="CHEBI:58603"/>
        <dbReference type="ChEBI" id="CHEBI:60364"/>
        <dbReference type="ChEBI" id="CHEBI:60377"/>
        <dbReference type="ChEBI" id="CHEBI:85987"/>
        <dbReference type="EC" id="2.4.99.12"/>
    </reaction>
</comment>
<evidence type="ECO:0000256" key="1">
    <source>
        <dbReference type="RuleBase" id="RU365103"/>
    </source>
</evidence>
<evidence type="ECO:0000313" key="2">
    <source>
        <dbReference type="EMBL" id="NJW55201.1"/>
    </source>
</evidence>
<dbReference type="PANTHER" id="PTHR42755:SF1">
    <property type="entry name" value="3-DEOXY-D-MANNO-OCTULOSONIC ACID TRANSFERASE, MITOCHONDRIAL-RELATED"/>
    <property type="match status" value="1"/>
</dbReference>
<name>A0ABX1D7S1_9FLAO</name>
<dbReference type="RefSeq" id="WP_369074358.1">
    <property type="nucleotide sequence ID" value="NZ_JAAVJR010000909.1"/>
</dbReference>
<accession>A0ABX1D7S1</accession>
<organism evidence="2 3">
    <name type="scientific">Salinimicrobium oceani</name>
    <dbReference type="NCBI Taxonomy" id="2722702"/>
    <lineage>
        <taxon>Bacteria</taxon>
        <taxon>Pseudomonadati</taxon>
        <taxon>Bacteroidota</taxon>
        <taxon>Flavobacteriia</taxon>
        <taxon>Flavobacteriales</taxon>
        <taxon>Flavobacteriaceae</taxon>
        <taxon>Salinimicrobium</taxon>
    </lineage>
</organism>
<feature type="non-terminal residue" evidence="2">
    <location>
        <position position="130"/>
    </location>
</feature>
<keyword evidence="1 2" id="KW-0808">Transferase</keyword>
<dbReference type="EMBL" id="JAAVJR010000909">
    <property type="protein sequence ID" value="NJW55201.1"/>
    <property type="molecule type" value="Genomic_DNA"/>
</dbReference>
<comment type="pathway">
    <text evidence="1">Bacterial outer membrane biogenesis; LPS core biosynthesis.</text>
</comment>
<dbReference type="PANTHER" id="PTHR42755">
    <property type="entry name" value="3-DEOXY-MANNO-OCTULOSONATE CYTIDYLYLTRANSFERASE"/>
    <property type="match status" value="1"/>
</dbReference>
<evidence type="ECO:0000313" key="3">
    <source>
        <dbReference type="Proteomes" id="UP000703674"/>
    </source>
</evidence>
<comment type="function">
    <text evidence="1">Involved in lipopolysaccharide (LPS) biosynthesis. Catalyzes the transfer of 3-deoxy-D-manno-octulosonate (Kdo) residue(s) from CMP-Kdo to lipid IV(A), the tetraacyldisaccharide-1,4'-bisphosphate precursor of lipid A.</text>
</comment>